<keyword evidence="3" id="KW-1185">Reference proteome</keyword>
<dbReference type="EMBL" id="BJYD01000029">
    <property type="protein sequence ID" value="GEN54954.1"/>
    <property type="molecule type" value="Genomic_DNA"/>
</dbReference>
<protein>
    <recommendedName>
        <fullName evidence="4">DUF4367 domain-containing protein</fullName>
    </recommendedName>
</protein>
<evidence type="ECO:0008006" key="4">
    <source>
        <dbReference type="Google" id="ProtNLM"/>
    </source>
</evidence>
<evidence type="ECO:0000313" key="3">
    <source>
        <dbReference type="Proteomes" id="UP000321886"/>
    </source>
</evidence>
<dbReference type="Proteomes" id="UP000321886">
    <property type="component" value="Unassembled WGS sequence"/>
</dbReference>
<reference evidence="2 3" key="1">
    <citation type="submission" date="2019-07" db="EMBL/GenBank/DDBJ databases">
        <title>Whole genome shotgun sequence of Halobacillus faecis NBRC 103569.</title>
        <authorList>
            <person name="Hosoyama A."/>
            <person name="Uohara A."/>
            <person name="Ohji S."/>
            <person name="Ichikawa N."/>
        </authorList>
    </citation>
    <scope>NUCLEOTIDE SEQUENCE [LARGE SCALE GENOMIC DNA]</scope>
    <source>
        <strain evidence="2 3">NBRC 103569</strain>
    </source>
</reference>
<proteinExistence type="predicted"/>
<evidence type="ECO:0000313" key="2">
    <source>
        <dbReference type="EMBL" id="GEN54954.1"/>
    </source>
</evidence>
<sequence>MPLGVFVFMKKYAMALLLITCLLVVYTPVHAQVDQPKPLEDFYAEYGYKSLDEAVKEFEQQMKMKVTLPKKLPSLTFTHVLARVDRVGGSEKLELNVEYLNEHVPENHFNVDIRPAENKLFIHEKRIIEQVRLKSGGKGVFVKVPGFHVFIFETEHWQYRLSMDQRVSDQFFPDELVEIANTVESH</sequence>
<keyword evidence="1" id="KW-0732">Signal</keyword>
<dbReference type="AlphaFoldDB" id="A0A511WUW4"/>
<name>A0A511WUW4_9BACI</name>
<comment type="caution">
    <text evidence="2">The sequence shown here is derived from an EMBL/GenBank/DDBJ whole genome shotgun (WGS) entry which is preliminary data.</text>
</comment>
<gene>
    <name evidence="2" type="ORF">HFA01_32160</name>
</gene>
<evidence type="ECO:0000256" key="1">
    <source>
        <dbReference type="SAM" id="SignalP"/>
    </source>
</evidence>
<accession>A0A511WUW4</accession>
<organism evidence="2 3">
    <name type="scientific">Halobacillus faecis</name>
    <dbReference type="NCBI Taxonomy" id="360184"/>
    <lineage>
        <taxon>Bacteria</taxon>
        <taxon>Bacillati</taxon>
        <taxon>Bacillota</taxon>
        <taxon>Bacilli</taxon>
        <taxon>Bacillales</taxon>
        <taxon>Bacillaceae</taxon>
        <taxon>Halobacillus</taxon>
    </lineage>
</organism>
<feature type="signal peptide" evidence="1">
    <location>
        <begin position="1"/>
        <end position="31"/>
    </location>
</feature>
<feature type="chain" id="PRO_5021945566" description="DUF4367 domain-containing protein" evidence="1">
    <location>
        <begin position="32"/>
        <end position="186"/>
    </location>
</feature>